<evidence type="ECO:0000313" key="14">
    <source>
        <dbReference type="Proteomes" id="UP001163255"/>
    </source>
</evidence>
<evidence type="ECO:0000256" key="1">
    <source>
        <dbReference type="ARBA" id="ARBA00004377"/>
    </source>
</evidence>
<keyword evidence="8 11" id="KW-0472">Membrane</keyword>
<dbReference type="Pfam" id="PF07963">
    <property type="entry name" value="N_methyl"/>
    <property type="match status" value="1"/>
</dbReference>
<evidence type="ECO:0000256" key="10">
    <source>
        <dbReference type="ARBA" id="ARBA00030775"/>
    </source>
</evidence>
<evidence type="ECO:0000256" key="4">
    <source>
        <dbReference type="ARBA" id="ARBA00022481"/>
    </source>
</evidence>
<dbReference type="SUPFAM" id="SSF54523">
    <property type="entry name" value="Pili subunits"/>
    <property type="match status" value="1"/>
</dbReference>
<evidence type="ECO:0000256" key="8">
    <source>
        <dbReference type="ARBA" id="ARBA00023136"/>
    </source>
</evidence>
<dbReference type="EMBL" id="CP103300">
    <property type="protein sequence ID" value="UYM15310.1"/>
    <property type="molecule type" value="Genomic_DNA"/>
</dbReference>
<organism evidence="13 14">
    <name type="scientific">Endozoicomonas euniceicola</name>
    <dbReference type="NCBI Taxonomy" id="1234143"/>
    <lineage>
        <taxon>Bacteria</taxon>
        <taxon>Pseudomonadati</taxon>
        <taxon>Pseudomonadota</taxon>
        <taxon>Gammaproteobacteria</taxon>
        <taxon>Oceanospirillales</taxon>
        <taxon>Endozoicomonadaceae</taxon>
        <taxon>Endozoicomonas</taxon>
    </lineage>
</organism>
<keyword evidence="6 11" id="KW-0812">Transmembrane</keyword>
<protein>
    <recommendedName>
        <fullName evidence="2">Type II secretion system protein H</fullName>
    </recommendedName>
    <alternativeName>
        <fullName evidence="10">General secretion pathway protein H</fullName>
    </alternativeName>
</protein>
<dbReference type="RefSeq" id="WP_262597256.1">
    <property type="nucleotide sequence ID" value="NZ_CP103300.1"/>
</dbReference>
<evidence type="ECO:0000256" key="9">
    <source>
        <dbReference type="ARBA" id="ARBA00025772"/>
    </source>
</evidence>
<feature type="transmembrane region" description="Helical" evidence="11">
    <location>
        <begin position="15"/>
        <end position="33"/>
    </location>
</feature>
<keyword evidence="3" id="KW-1003">Cell membrane</keyword>
<evidence type="ECO:0000313" key="13">
    <source>
        <dbReference type="EMBL" id="UYM15310.1"/>
    </source>
</evidence>
<comment type="subcellular location">
    <subcellularLocation>
        <location evidence="1">Cell inner membrane</location>
        <topology evidence="1">Single-pass membrane protein</topology>
    </subcellularLocation>
</comment>
<accession>A0ABY6GRD5</accession>
<keyword evidence="5" id="KW-0997">Cell inner membrane</keyword>
<dbReference type="InterPro" id="IPR012902">
    <property type="entry name" value="N_methyl_site"/>
</dbReference>
<evidence type="ECO:0000259" key="12">
    <source>
        <dbReference type="Pfam" id="PF12019"/>
    </source>
</evidence>
<name>A0ABY6GRD5_9GAMM</name>
<dbReference type="InterPro" id="IPR045584">
    <property type="entry name" value="Pilin-like"/>
</dbReference>
<dbReference type="NCBIfam" id="TIGR02532">
    <property type="entry name" value="IV_pilin_GFxxxE"/>
    <property type="match status" value="1"/>
</dbReference>
<evidence type="ECO:0000256" key="6">
    <source>
        <dbReference type="ARBA" id="ARBA00022692"/>
    </source>
</evidence>
<evidence type="ECO:0000256" key="3">
    <source>
        <dbReference type="ARBA" id="ARBA00022475"/>
    </source>
</evidence>
<evidence type="ECO:0000256" key="7">
    <source>
        <dbReference type="ARBA" id="ARBA00022989"/>
    </source>
</evidence>
<feature type="domain" description="General secretion pathway GspH" evidence="12">
    <location>
        <begin position="46"/>
        <end position="163"/>
    </location>
</feature>
<keyword evidence="4" id="KW-0488">Methylation</keyword>
<keyword evidence="7 11" id="KW-1133">Transmembrane helix</keyword>
<gene>
    <name evidence="13" type="ORF">NX720_21020</name>
</gene>
<comment type="similarity">
    <text evidence="9">Belongs to the GSP H family.</text>
</comment>
<sequence>MQYMPGQSGLTLPEVVITLLISAILVSMATPTLRTLIASQRVSSVAQEIYTSFALARSEAVKRRSAVSLCASSDGVICNTSGDDWSSGWVIFTDADADGVLEADDQRLKVFSALPENLSMEWNQGVNAGFNSKGYARKAGSFTLCEQGLTGTEVRKVIVSLTGRVRVTEPDSC</sequence>
<dbReference type="Proteomes" id="UP001163255">
    <property type="component" value="Chromosome"/>
</dbReference>
<reference evidence="13" key="1">
    <citation type="submission" date="2022-10" db="EMBL/GenBank/DDBJ databases">
        <title>Completed Genome Sequence of two octocoral isolated bacterium, Endozoicomonas euniceicola EF212T and Endozoicomonas gorgoniicola PS125T.</title>
        <authorList>
            <person name="Chiou Y.-J."/>
            <person name="Chen Y.-H."/>
        </authorList>
    </citation>
    <scope>NUCLEOTIDE SEQUENCE</scope>
    <source>
        <strain evidence="13">EF212</strain>
    </source>
</reference>
<proteinExistence type="inferred from homology"/>
<dbReference type="PROSITE" id="PS00409">
    <property type="entry name" value="PROKAR_NTER_METHYL"/>
    <property type="match status" value="1"/>
</dbReference>
<evidence type="ECO:0000256" key="5">
    <source>
        <dbReference type="ARBA" id="ARBA00022519"/>
    </source>
</evidence>
<dbReference type="Gene3D" id="3.55.40.10">
    <property type="entry name" value="minor pseudopilin epsh domain"/>
    <property type="match status" value="1"/>
</dbReference>
<dbReference type="InterPro" id="IPR022346">
    <property type="entry name" value="T2SS_GspH"/>
</dbReference>
<dbReference type="Pfam" id="PF12019">
    <property type="entry name" value="GspH"/>
    <property type="match status" value="1"/>
</dbReference>
<keyword evidence="14" id="KW-1185">Reference proteome</keyword>
<evidence type="ECO:0000256" key="11">
    <source>
        <dbReference type="SAM" id="Phobius"/>
    </source>
</evidence>
<evidence type="ECO:0000256" key="2">
    <source>
        <dbReference type="ARBA" id="ARBA00021549"/>
    </source>
</evidence>